<evidence type="ECO:0000256" key="1">
    <source>
        <dbReference type="SAM" id="MobiDB-lite"/>
    </source>
</evidence>
<dbReference type="AlphaFoldDB" id="A0A2N9AZM1"/>
<accession>A0A2N9AZM1</accession>
<dbReference type="EMBL" id="LT963352">
    <property type="protein sequence ID" value="SOR76524.1"/>
    <property type="molecule type" value="Genomic_DNA"/>
</dbReference>
<sequence length="675" mass="72901">MSGPDIIEAVPVQQAEASGRARVTQVGRDYEEHHHRYVRGWEYLRGVGMADREMDLVENAFVDALGSNGSGQVAHAVSMLNRPHGRRHVLVLLGETGTGRRAAALRVLHSVGVPRERIRWLVLDWDRPRTEQLPHTKGHGFVLDLTACRGLDEGFYTGLADYQQEAEAAEAFLVILATPEGWNPGTLATVPSVRMIRPPATEIAKAHLRHLAADRVDWLSSAPLDALLAQSAEPSDAARLALLVAQAGEDNRDAVKQEFTDWQDHLQKWFEKHSNPEDLRERALLIAAALLEGVPADVVLDAADRLFAEVGGVLPPGGALAGRGLDERLHAIKASQDDDEALSLEARQHGLPEAVLKYVWRQRPQLRRVLLQWASHISAPNGVAVRHLRRIADCLVQLSLLPGGSVVQLVASDWIATGRSAHRELAVEVLETMALHPVTGAGVRKQLYDWAHQKGTSKELATAVADICAGRLGQTYPRIALTRLRLLASRSDGLAREAVAEAVRRLASTPEQRILVLSEIVGWAEAADSDVREAGTDTFLALTDIACDTLLPVLAARETGEDAADTLAGELFVRGWRAALQDPNAAGTAHARLAAWLDSPRLSDDQVLPLAAAVLHGHLGQRGAAELLVGSSGSSDLGRMRRRLLLDLLISQHTASPAEPGSAAEPGNDAIVTAA</sequence>
<reference evidence="2" key="1">
    <citation type="submission" date="2017-11" db="EMBL/GenBank/DDBJ databases">
        <authorList>
            <person name="Han C.G."/>
        </authorList>
    </citation>
    <scope>NUCLEOTIDE SEQUENCE [LARGE SCALE GENOMIC DNA]</scope>
    <source>
        <strain evidence="2">NRRL3882</strain>
    </source>
</reference>
<feature type="compositionally biased region" description="Low complexity" evidence="1">
    <location>
        <begin position="655"/>
        <end position="667"/>
    </location>
</feature>
<evidence type="ECO:0000313" key="2">
    <source>
        <dbReference type="EMBL" id="SOR76524.1"/>
    </source>
</evidence>
<gene>
    <name evidence="2" type="ORF">SCNRRL3882_0008</name>
    <name evidence="3" type="ORF">SCNRRL3882_7947</name>
</gene>
<dbReference type="RefSeq" id="WP_010049014.1">
    <property type="nucleotide sequence ID" value="NZ_LT962942.1"/>
</dbReference>
<dbReference type="EMBL" id="LT963352">
    <property type="protein sequence ID" value="SOR84502.1"/>
    <property type="molecule type" value="Genomic_DNA"/>
</dbReference>
<evidence type="ECO:0000313" key="3">
    <source>
        <dbReference type="EMBL" id="SOR84502.1"/>
    </source>
</evidence>
<proteinExistence type="predicted"/>
<feature type="region of interest" description="Disordered" evidence="1">
    <location>
        <begin position="655"/>
        <end position="675"/>
    </location>
</feature>
<organism evidence="2 4">
    <name type="scientific">Streptomyces chartreusis NRRL 3882</name>
    <dbReference type="NCBI Taxonomy" id="1079985"/>
    <lineage>
        <taxon>Bacteria</taxon>
        <taxon>Bacillati</taxon>
        <taxon>Actinomycetota</taxon>
        <taxon>Actinomycetes</taxon>
        <taxon>Kitasatosporales</taxon>
        <taxon>Streptomycetaceae</taxon>
        <taxon>Streptomyces</taxon>
    </lineage>
</organism>
<reference evidence="4" key="2">
    <citation type="submission" date="2017-11" db="EMBL/GenBank/DDBJ databases">
        <authorList>
            <person name="Wibberg D."/>
        </authorList>
    </citation>
    <scope>NUCLEOTIDE SEQUENCE [LARGE SCALE GENOMIC DNA]</scope>
</reference>
<evidence type="ECO:0000313" key="4">
    <source>
        <dbReference type="Proteomes" id="UP000235464"/>
    </source>
</evidence>
<keyword evidence="4" id="KW-1185">Reference proteome</keyword>
<name>A0A2N9AZM1_STRCX</name>
<dbReference type="Proteomes" id="UP000235464">
    <property type="component" value="Chromosome I"/>
</dbReference>
<protein>
    <submittedName>
        <fullName evidence="2">Uncharacterized protein</fullName>
    </submittedName>
</protein>
<dbReference type="OrthoDB" id="4182570at2"/>